<name>A0A239NL84_9PSED</name>
<dbReference type="GO" id="GO:0009307">
    <property type="term" value="P:DNA restriction-modification system"/>
    <property type="evidence" value="ECO:0007669"/>
    <property type="project" value="UniProtKB-KW"/>
</dbReference>
<accession>A0A239NL84</accession>
<evidence type="ECO:0000256" key="7">
    <source>
        <dbReference type="PROSITE-ProRule" id="PRU01016"/>
    </source>
</evidence>
<keyword evidence="2 7" id="KW-0489">Methyltransferase</keyword>
<comment type="similarity">
    <text evidence="7">Belongs to the class I-like SAM-binding methyltransferase superfamily. C5-methyltransferase family.</text>
</comment>
<evidence type="ECO:0000313" key="10">
    <source>
        <dbReference type="Proteomes" id="UP000198309"/>
    </source>
</evidence>
<gene>
    <name evidence="8" type="ORF">SAMN05216189_105336</name>
    <name evidence="9" type="ORF">SAMN06295949_15022</name>
</gene>
<dbReference type="GO" id="GO:0032259">
    <property type="term" value="P:methylation"/>
    <property type="evidence" value="ECO:0007669"/>
    <property type="project" value="UniProtKB-KW"/>
</dbReference>
<evidence type="ECO:0000313" key="11">
    <source>
        <dbReference type="Proteomes" id="UP000199693"/>
    </source>
</evidence>
<dbReference type="InterPro" id="IPR029063">
    <property type="entry name" value="SAM-dependent_MTases_sf"/>
</dbReference>
<keyword evidence="10" id="KW-1185">Reference proteome</keyword>
<dbReference type="GO" id="GO:0003886">
    <property type="term" value="F:DNA (cytosine-5-)-methyltransferase activity"/>
    <property type="evidence" value="ECO:0007669"/>
    <property type="project" value="UniProtKB-EC"/>
</dbReference>
<dbReference type="EMBL" id="FNEC01000053">
    <property type="protein sequence ID" value="SDK82708.1"/>
    <property type="molecule type" value="Genomic_DNA"/>
</dbReference>
<dbReference type="Proteomes" id="UP000199693">
    <property type="component" value="Unassembled WGS sequence"/>
</dbReference>
<evidence type="ECO:0000256" key="6">
    <source>
        <dbReference type="ARBA" id="ARBA00047422"/>
    </source>
</evidence>
<keyword evidence="4 7" id="KW-0949">S-adenosyl-L-methionine</keyword>
<dbReference type="PANTHER" id="PTHR10629">
    <property type="entry name" value="CYTOSINE-SPECIFIC METHYLTRANSFERASE"/>
    <property type="match status" value="1"/>
</dbReference>
<dbReference type="EMBL" id="FZPC01000050">
    <property type="protein sequence ID" value="SNT55108.1"/>
    <property type="molecule type" value="Genomic_DNA"/>
</dbReference>
<proteinExistence type="inferred from homology"/>
<evidence type="ECO:0000256" key="5">
    <source>
        <dbReference type="ARBA" id="ARBA00022747"/>
    </source>
</evidence>
<dbReference type="Gene3D" id="3.90.120.10">
    <property type="entry name" value="DNA Methylase, subunit A, domain 2"/>
    <property type="match status" value="1"/>
</dbReference>
<dbReference type="SUPFAM" id="SSF53335">
    <property type="entry name" value="S-adenosyl-L-methionine-dependent methyltransferases"/>
    <property type="match status" value="1"/>
</dbReference>
<reference evidence="9 10" key="2">
    <citation type="submission" date="2017-06" db="EMBL/GenBank/DDBJ databases">
        <authorList>
            <person name="Varghese N."/>
            <person name="Submissions S."/>
        </authorList>
    </citation>
    <scope>NUCLEOTIDE SEQUENCE [LARGE SCALE GENOMIC DNA]</scope>
    <source>
        <strain evidence="9 10">RLD-1</strain>
    </source>
</reference>
<protein>
    <recommendedName>
        <fullName evidence="1">DNA (cytosine-5-)-methyltransferase</fullName>
        <ecNumber evidence="1">2.1.1.37</ecNumber>
    </recommendedName>
</protein>
<dbReference type="PANTHER" id="PTHR10629:SF52">
    <property type="entry name" value="DNA (CYTOSINE-5)-METHYLTRANSFERASE 1"/>
    <property type="match status" value="1"/>
</dbReference>
<evidence type="ECO:0000256" key="3">
    <source>
        <dbReference type="ARBA" id="ARBA00022679"/>
    </source>
</evidence>
<dbReference type="Gene3D" id="3.40.50.150">
    <property type="entry name" value="Vaccinia Virus protein VP39"/>
    <property type="match status" value="1"/>
</dbReference>
<sequence length="381" mass="40376">MTKLAREVLLGIIAAPLILVGGTPCQDFSVAGMRAGLAGERGALTIKFVKLADAIDHVRPAGDECVVVWENVPGVLSDKKNAFGCFLGALVGESEELQPPGGKWKDAGCVYGPKRAAAWRVLDAQYFGLAQRRRRVFVVASARAGFDAAAVLFEHEGVRRDHPPRRGEGQDVAGHAPFGPALQCGCGYIFDLNLGQWGCPNCEGDEGPAVEVLAGVPAFGGENQGGSLFQAGALTAHGVRNDFASETFCVHGTQDPDLRCNVAHTLGQNNGQENALFVALRGRPGGSAAELGADQAGSLRASQGGGDKAHVLVASTIRRLTPRECERLQGFPDNYTLIPWRGKPAEECPDGPRYKAIGNSKAVPVVRWIGQRLMLQLSTAY</sequence>
<dbReference type="InterPro" id="IPR001525">
    <property type="entry name" value="C5_MeTfrase"/>
</dbReference>
<evidence type="ECO:0000313" key="9">
    <source>
        <dbReference type="EMBL" id="SNT55108.1"/>
    </source>
</evidence>
<evidence type="ECO:0000256" key="2">
    <source>
        <dbReference type="ARBA" id="ARBA00022603"/>
    </source>
</evidence>
<keyword evidence="5" id="KW-0680">Restriction system</keyword>
<evidence type="ECO:0000256" key="1">
    <source>
        <dbReference type="ARBA" id="ARBA00011975"/>
    </source>
</evidence>
<comment type="catalytic activity">
    <reaction evidence="6">
        <text>a 2'-deoxycytidine in DNA + S-adenosyl-L-methionine = a 5-methyl-2'-deoxycytidine in DNA + S-adenosyl-L-homocysteine + H(+)</text>
        <dbReference type="Rhea" id="RHEA:13681"/>
        <dbReference type="Rhea" id="RHEA-COMP:11369"/>
        <dbReference type="Rhea" id="RHEA-COMP:11370"/>
        <dbReference type="ChEBI" id="CHEBI:15378"/>
        <dbReference type="ChEBI" id="CHEBI:57856"/>
        <dbReference type="ChEBI" id="CHEBI:59789"/>
        <dbReference type="ChEBI" id="CHEBI:85452"/>
        <dbReference type="ChEBI" id="CHEBI:85454"/>
        <dbReference type="EC" id="2.1.1.37"/>
    </reaction>
</comment>
<reference evidence="8 11" key="1">
    <citation type="submission" date="2016-10" db="EMBL/GenBank/DDBJ databases">
        <authorList>
            <person name="de Groot N.N."/>
        </authorList>
    </citation>
    <scope>NUCLEOTIDE SEQUENCE [LARGE SCALE GENOMIC DNA]</scope>
    <source>
        <strain evidence="8 11">CCM 7361</strain>
    </source>
</reference>
<keyword evidence="3 7" id="KW-0808">Transferase</keyword>
<dbReference type="InterPro" id="IPR050390">
    <property type="entry name" value="C5-Methyltransferase"/>
</dbReference>
<dbReference type="Pfam" id="PF00145">
    <property type="entry name" value="DNA_methylase"/>
    <property type="match status" value="2"/>
</dbReference>
<evidence type="ECO:0000313" key="8">
    <source>
        <dbReference type="EMBL" id="SDK82708.1"/>
    </source>
</evidence>
<dbReference type="EC" id="2.1.1.37" evidence="1"/>
<dbReference type="GO" id="GO:0044027">
    <property type="term" value="P:negative regulation of gene expression via chromosomal CpG island methylation"/>
    <property type="evidence" value="ECO:0007669"/>
    <property type="project" value="TreeGrafter"/>
</dbReference>
<evidence type="ECO:0000256" key="4">
    <source>
        <dbReference type="ARBA" id="ARBA00022691"/>
    </source>
</evidence>
<dbReference type="Proteomes" id="UP000198309">
    <property type="component" value="Unassembled WGS sequence"/>
</dbReference>
<dbReference type="GO" id="GO:0003677">
    <property type="term" value="F:DNA binding"/>
    <property type="evidence" value="ECO:0007669"/>
    <property type="project" value="TreeGrafter"/>
</dbReference>
<organism evidence="8 11">
    <name type="scientific">Pseudomonas delhiensis</name>
    <dbReference type="NCBI Taxonomy" id="366289"/>
    <lineage>
        <taxon>Bacteria</taxon>
        <taxon>Pseudomonadati</taxon>
        <taxon>Pseudomonadota</taxon>
        <taxon>Gammaproteobacteria</taxon>
        <taxon>Pseudomonadales</taxon>
        <taxon>Pseudomonadaceae</taxon>
        <taxon>Pseudomonas</taxon>
    </lineage>
</organism>
<dbReference type="PROSITE" id="PS51679">
    <property type="entry name" value="SAM_MT_C5"/>
    <property type="match status" value="1"/>
</dbReference>
<feature type="active site" evidence="7">
    <location>
        <position position="25"/>
    </location>
</feature>
<dbReference type="AlphaFoldDB" id="A0A239NL84"/>